<dbReference type="Proteomes" id="UP000822688">
    <property type="component" value="Chromosome 10"/>
</dbReference>
<evidence type="ECO:0000313" key="2">
    <source>
        <dbReference type="Proteomes" id="UP000822688"/>
    </source>
</evidence>
<dbReference type="PANTHER" id="PTHR36803:SF1">
    <property type="entry name" value="PROTEIN CHLORORESPIRATORY REDUCTION 7, CHLOROPLASTIC"/>
    <property type="match status" value="1"/>
</dbReference>
<comment type="caution">
    <text evidence="1">The sequence shown here is derived from an EMBL/GenBank/DDBJ whole genome shotgun (WGS) entry which is preliminary data.</text>
</comment>
<evidence type="ECO:0000313" key="1">
    <source>
        <dbReference type="EMBL" id="KAG0558495.1"/>
    </source>
</evidence>
<organism evidence="1 2">
    <name type="scientific">Ceratodon purpureus</name>
    <name type="common">Fire moss</name>
    <name type="synonym">Dicranum purpureum</name>
    <dbReference type="NCBI Taxonomy" id="3225"/>
    <lineage>
        <taxon>Eukaryota</taxon>
        <taxon>Viridiplantae</taxon>
        <taxon>Streptophyta</taxon>
        <taxon>Embryophyta</taxon>
        <taxon>Bryophyta</taxon>
        <taxon>Bryophytina</taxon>
        <taxon>Bryopsida</taxon>
        <taxon>Dicranidae</taxon>
        <taxon>Pseudoditrichales</taxon>
        <taxon>Ditrichaceae</taxon>
        <taxon>Ceratodon</taxon>
    </lineage>
</organism>
<accession>A0A8T0GIT4</accession>
<dbReference type="Gene3D" id="3.90.940.40">
    <property type="entry name" value="Protein CHLORORESPIRATORY REDUCTION 7"/>
    <property type="match status" value="1"/>
</dbReference>
<dbReference type="EMBL" id="CM026431">
    <property type="protein sequence ID" value="KAG0558495.1"/>
    <property type="molecule type" value="Genomic_DNA"/>
</dbReference>
<dbReference type="Pfam" id="PF12095">
    <property type="entry name" value="CRR7"/>
    <property type="match status" value="1"/>
</dbReference>
<gene>
    <name evidence="1" type="ORF">KC19_10G032600</name>
</gene>
<dbReference type="InterPro" id="IPR021954">
    <property type="entry name" value="CRR7"/>
</dbReference>
<proteinExistence type="predicted"/>
<dbReference type="GO" id="GO:0009570">
    <property type="term" value="C:chloroplast stroma"/>
    <property type="evidence" value="ECO:0007669"/>
    <property type="project" value="TreeGrafter"/>
</dbReference>
<dbReference type="InterPro" id="IPR038150">
    <property type="entry name" value="CRR7-like_sf"/>
</dbReference>
<reference evidence="1" key="1">
    <citation type="submission" date="2020-06" db="EMBL/GenBank/DDBJ databases">
        <title>WGS assembly of Ceratodon purpureus strain R40.</title>
        <authorList>
            <person name="Carey S.B."/>
            <person name="Jenkins J."/>
            <person name="Shu S."/>
            <person name="Lovell J.T."/>
            <person name="Sreedasyam A."/>
            <person name="Maumus F."/>
            <person name="Tiley G.P."/>
            <person name="Fernandez-Pozo N."/>
            <person name="Barry K."/>
            <person name="Chen C."/>
            <person name="Wang M."/>
            <person name="Lipzen A."/>
            <person name="Daum C."/>
            <person name="Saski C.A."/>
            <person name="Payton A.C."/>
            <person name="Mcbreen J.C."/>
            <person name="Conrad R.E."/>
            <person name="Kollar L.M."/>
            <person name="Olsson S."/>
            <person name="Huttunen S."/>
            <person name="Landis J.B."/>
            <person name="Wickett N.J."/>
            <person name="Johnson M.G."/>
            <person name="Rensing S.A."/>
            <person name="Grimwood J."/>
            <person name="Schmutz J."/>
            <person name="Mcdaniel S.F."/>
        </authorList>
    </citation>
    <scope>NUCLEOTIDE SEQUENCE</scope>
    <source>
        <strain evidence="1">R40</strain>
    </source>
</reference>
<name>A0A8T0GIT4_CERPU</name>
<dbReference type="AlphaFoldDB" id="A0A8T0GIT4"/>
<dbReference type="PANTHER" id="PTHR36803">
    <property type="entry name" value="PROTEIN CHLORORESPIRATORY REDUCTION 7, CHLOROPLASTIC"/>
    <property type="match status" value="1"/>
</dbReference>
<protein>
    <recommendedName>
        <fullName evidence="3">Chlororespiratory reduction 7</fullName>
    </recommendedName>
</protein>
<sequence>MASAIQRSVLGATATNFACTSAVASPASRSSSRVSYYAKNGRSLRTTELSCKLTGSRLVDGVDGDLHGGAWNGRGSQIVVRGKTSGRSTMYGDSDTYVLMEPGEDEQFVTGEELQEKLKKWLQEWPGEELPVDLSKFKNVDDAVQFLVNAVCELDLGDGQGSLQWYEVRLD</sequence>
<evidence type="ECO:0008006" key="3">
    <source>
        <dbReference type="Google" id="ProtNLM"/>
    </source>
</evidence>
<keyword evidence="2" id="KW-1185">Reference proteome</keyword>